<dbReference type="Pfam" id="PF17900">
    <property type="entry name" value="Peptidase_M1_N"/>
    <property type="match status" value="1"/>
</dbReference>
<protein>
    <submittedName>
        <fullName evidence="12">Leucyl-cystinyl aminopeptidase isoform X1</fullName>
    </submittedName>
</protein>
<dbReference type="PANTHER" id="PTHR11533:SF42">
    <property type="entry name" value="LEUCYL-CYSTINYL AMINOPEPTIDASE"/>
    <property type="match status" value="1"/>
</dbReference>
<dbReference type="Pfam" id="PF11838">
    <property type="entry name" value="ERAP1_C"/>
    <property type="match status" value="1"/>
</dbReference>
<dbReference type="PRINTS" id="PR00756">
    <property type="entry name" value="ALADIPTASE"/>
</dbReference>
<dbReference type="SUPFAM" id="SSF63737">
    <property type="entry name" value="Leukotriene A4 hydrolase N-terminal domain"/>
    <property type="match status" value="1"/>
</dbReference>
<comment type="caution">
    <text evidence="12">The sequence shown here is derived from an EMBL/GenBank/DDBJ whole genome shotgun (WGS) entry which is preliminary data.</text>
</comment>
<evidence type="ECO:0000256" key="8">
    <source>
        <dbReference type="SAM" id="Phobius"/>
    </source>
</evidence>
<dbReference type="InterPro" id="IPR014782">
    <property type="entry name" value="Peptidase_M1_dom"/>
</dbReference>
<evidence type="ECO:0000256" key="3">
    <source>
        <dbReference type="ARBA" id="ARBA00022670"/>
    </source>
</evidence>
<dbReference type="InterPro" id="IPR001930">
    <property type="entry name" value="Peptidase_M1"/>
</dbReference>
<evidence type="ECO:0000313" key="13">
    <source>
        <dbReference type="Proteomes" id="UP001369086"/>
    </source>
</evidence>
<keyword evidence="4" id="KW-0479">Metal-binding</keyword>
<keyword evidence="12" id="KW-0031">Aminopeptidase</keyword>
<evidence type="ECO:0000259" key="11">
    <source>
        <dbReference type="Pfam" id="PF17900"/>
    </source>
</evidence>
<dbReference type="Pfam" id="PF01433">
    <property type="entry name" value="Peptidase_M1"/>
    <property type="match status" value="1"/>
</dbReference>
<dbReference type="InterPro" id="IPR034016">
    <property type="entry name" value="M1_APN-typ"/>
</dbReference>
<evidence type="ECO:0000256" key="7">
    <source>
        <dbReference type="ARBA" id="ARBA00023049"/>
    </source>
</evidence>
<dbReference type="Gene3D" id="1.10.390.10">
    <property type="entry name" value="Neutral Protease Domain 2"/>
    <property type="match status" value="1"/>
</dbReference>
<evidence type="ECO:0000256" key="4">
    <source>
        <dbReference type="ARBA" id="ARBA00022723"/>
    </source>
</evidence>
<keyword evidence="5" id="KW-0378">Hydrolase</keyword>
<sequence length="1026" mass="116391">MESFQSLSECASLPRNMIENSMFEEEPDVVDLAKEPTTYPLEPDDVVYEPRSSRLLVRGLGENELDEEEEDYESSARLLGMSFMNRSSSLRSNSSPYGGQVAGRACSFPSARSLLVGAFVLVVVASVAMVIYFLPKCTFTKEGCHKANQSMALIYPIASKGQLFPWTSMRLPRAVSPVHYDLTLQPNLTTMKFTGSVTITVKVNEDTKNVVLHSSGLDISKISIRPVKENQPKPAQYVEYHPWQQIAVQCPETLQKGRSYDLKLEYSANLSDSYYGFYKSSYRDKDGEQRWLAATQFEPLAARMAFPCFDEPAFKATFLIKINRDKEYISLSNMPKNKTILVSGGFYQDVFDKSVTMSTYLVAFIVADFKNISMEANGTLVSVYAVPDKLDQVNHALETAIKLLDFYNCYFQMPYPLQKLDLVAIPDFQAGAMENWGLITFRETSLMYDNTSSLLDKQLVTIVIAHELAHQWFGNLVTMEWWNDLWLNEGFATFMEYMSIERIFPDLNVGDDFLAMRFRAMGKDSLNSSHPITNQVATAEQVEEMFDSVSYEKGASILLMLKSLLTEEQFQKGVVHYLRQHKNANTQSEDLWASMSQFTKKANITELMKSWTLQKGFPLVTVTRNGTKMTLQQERFLLSVANSSSSSSSYLWQVPLTSINSSCSNASSCKSVILLKEQSATIYVPEEVQWVKFNIDMEGFYMVHYGEDGWRDLIILLKSNHSALSYQDRASLISDIFGLARLGKVSIQQVLNLTCYLVNETSTPPVTEALLQLNHIYRLLDKRGLLQLTARMKAYILELFEKLIANQSWNEEVSITQQKLRSSLLGTACSYNHEICIEKAKNIFLNWTKSPANVSIPADLMRTVFTVGIRHCDGWDSVLVAYSNSSFEAEREKMLQALASSADIRKLIWLMQTSLNGEDVRTQELPLILTTISKNFEGHLYAWGFVKENWDKIIKKFNLGSFAIHNIVMGTTSEFSTQAHLFEVKNFFGSLKDKGSQLRSVREAVETIQLNIQWMDRNVEALSHSL</sequence>
<evidence type="ECO:0000256" key="1">
    <source>
        <dbReference type="ARBA" id="ARBA00001947"/>
    </source>
</evidence>
<keyword evidence="13" id="KW-1185">Reference proteome</keyword>
<evidence type="ECO:0000259" key="10">
    <source>
        <dbReference type="Pfam" id="PF11838"/>
    </source>
</evidence>
<accession>A0ABR1ACN2</accession>
<dbReference type="InterPro" id="IPR027268">
    <property type="entry name" value="Peptidase_M4/M1_CTD_sf"/>
</dbReference>
<dbReference type="CDD" id="cd09601">
    <property type="entry name" value="M1_APN-Q_like"/>
    <property type="match status" value="1"/>
</dbReference>
<feature type="domain" description="Aminopeptidase N-like N-terminal" evidence="11">
    <location>
        <begin position="177"/>
        <end position="361"/>
    </location>
</feature>
<dbReference type="InterPro" id="IPR050344">
    <property type="entry name" value="Peptidase_M1_aminopeptidases"/>
</dbReference>
<evidence type="ECO:0000259" key="9">
    <source>
        <dbReference type="Pfam" id="PF01433"/>
    </source>
</evidence>
<dbReference type="EMBL" id="JAHFZB010000001">
    <property type="protein sequence ID" value="KAK6494852.1"/>
    <property type="molecule type" value="Genomic_DNA"/>
</dbReference>
<evidence type="ECO:0000256" key="6">
    <source>
        <dbReference type="ARBA" id="ARBA00022833"/>
    </source>
</evidence>
<proteinExistence type="inferred from homology"/>
<keyword evidence="8" id="KW-0812">Transmembrane</keyword>
<dbReference type="GO" id="GO:0004177">
    <property type="term" value="F:aminopeptidase activity"/>
    <property type="evidence" value="ECO:0007669"/>
    <property type="project" value="UniProtKB-KW"/>
</dbReference>
<dbReference type="InterPro" id="IPR045357">
    <property type="entry name" value="Aminopeptidase_N-like_N"/>
</dbReference>
<dbReference type="Proteomes" id="UP001369086">
    <property type="component" value="Unassembled WGS sequence"/>
</dbReference>
<dbReference type="PANTHER" id="PTHR11533">
    <property type="entry name" value="PROTEASE M1 ZINC METALLOPROTEASE"/>
    <property type="match status" value="1"/>
</dbReference>
<keyword evidence="8" id="KW-0472">Membrane</keyword>
<keyword evidence="8" id="KW-1133">Transmembrane helix</keyword>
<feature type="domain" description="Peptidase M1 membrane alanine aminopeptidase" evidence="9">
    <location>
        <begin position="396"/>
        <end position="611"/>
    </location>
</feature>
<organism evidence="12 13">
    <name type="scientific">Huso huso</name>
    <name type="common">Beluga</name>
    <name type="synonym">Acipenser huso</name>
    <dbReference type="NCBI Taxonomy" id="61971"/>
    <lineage>
        <taxon>Eukaryota</taxon>
        <taxon>Metazoa</taxon>
        <taxon>Chordata</taxon>
        <taxon>Craniata</taxon>
        <taxon>Vertebrata</taxon>
        <taxon>Euteleostomi</taxon>
        <taxon>Actinopterygii</taxon>
        <taxon>Chondrostei</taxon>
        <taxon>Acipenseriformes</taxon>
        <taxon>Acipenseridae</taxon>
        <taxon>Huso</taxon>
    </lineage>
</organism>
<evidence type="ECO:0000313" key="12">
    <source>
        <dbReference type="EMBL" id="KAK6494852.1"/>
    </source>
</evidence>
<dbReference type="SUPFAM" id="SSF55486">
    <property type="entry name" value="Metalloproteases ('zincins'), catalytic domain"/>
    <property type="match status" value="1"/>
</dbReference>
<feature type="transmembrane region" description="Helical" evidence="8">
    <location>
        <begin position="114"/>
        <end position="134"/>
    </location>
</feature>
<dbReference type="Gene3D" id="1.25.50.20">
    <property type="match status" value="1"/>
</dbReference>
<evidence type="ECO:0000256" key="5">
    <source>
        <dbReference type="ARBA" id="ARBA00022801"/>
    </source>
</evidence>
<dbReference type="Gene3D" id="2.60.40.1730">
    <property type="entry name" value="tricorn interacting facor f3 domain"/>
    <property type="match status" value="1"/>
</dbReference>
<dbReference type="Gene3D" id="2.60.40.1910">
    <property type="match status" value="1"/>
</dbReference>
<keyword evidence="7" id="KW-0482">Metalloprotease</keyword>
<comment type="similarity">
    <text evidence="2">Belongs to the peptidase M1 family.</text>
</comment>
<name>A0ABR1ACN2_HUSHU</name>
<comment type="cofactor">
    <cofactor evidence="1">
        <name>Zn(2+)</name>
        <dbReference type="ChEBI" id="CHEBI:29105"/>
    </cofactor>
</comment>
<reference evidence="12 13" key="1">
    <citation type="submission" date="2021-05" db="EMBL/GenBank/DDBJ databases">
        <authorList>
            <person name="Zahm M."/>
            <person name="Klopp C."/>
            <person name="Cabau C."/>
            <person name="Kuhl H."/>
            <person name="Suciu R."/>
            <person name="Ciorpac M."/>
            <person name="Holostenco D."/>
            <person name="Gessner J."/>
            <person name="Wuertz S."/>
            <person name="Hohne C."/>
            <person name="Stock M."/>
            <person name="Gislard M."/>
            <person name="Lluch J."/>
            <person name="Milhes M."/>
            <person name="Lampietro C."/>
            <person name="Lopez Roques C."/>
            <person name="Donnadieu C."/>
            <person name="Du K."/>
            <person name="Schartl M."/>
            <person name="Guiguen Y."/>
        </authorList>
    </citation>
    <scope>NUCLEOTIDE SEQUENCE [LARGE SCALE GENOMIC DNA]</scope>
    <source>
        <strain evidence="12">Hh-F2</strain>
        <tissue evidence="12">Blood</tissue>
    </source>
</reference>
<gene>
    <name evidence="12" type="ORF">HHUSO_G1482</name>
</gene>
<keyword evidence="6" id="KW-0862">Zinc</keyword>
<dbReference type="InterPro" id="IPR024571">
    <property type="entry name" value="ERAP1-like_C_dom"/>
</dbReference>
<feature type="domain" description="ERAP1-like C-terminal" evidence="10">
    <location>
        <begin position="690"/>
        <end position="1009"/>
    </location>
</feature>
<keyword evidence="3" id="KW-0645">Protease</keyword>
<evidence type="ECO:0000256" key="2">
    <source>
        <dbReference type="ARBA" id="ARBA00010136"/>
    </source>
</evidence>
<dbReference type="InterPro" id="IPR042097">
    <property type="entry name" value="Aminopeptidase_N-like_N_sf"/>
</dbReference>